<protein>
    <recommendedName>
        <fullName evidence="4">Porin</fullName>
    </recommendedName>
</protein>
<evidence type="ECO:0008006" key="4">
    <source>
        <dbReference type="Google" id="ProtNLM"/>
    </source>
</evidence>
<keyword evidence="3" id="KW-1185">Reference proteome</keyword>
<gene>
    <name evidence="2" type="ORF">H5P27_06075</name>
</gene>
<feature type="chain" id="PRO_5031140170" description="Porin" evidence="1">
    <location>
        <begin position="23"/>
        <end position="455"/>
    </location>
</feature>
<organism evidence="2 3">
    <name type="scientific">Pelagicoccus albus</name>
    <dbReference type="NCBI Taxonomy" id="415222"/>
    <lineage>
        <taxon>Bacteria</taxon>
        <taxon>Pseudomonadati</taxon>
        <taxon>Verrucomicrobiota</taxon>
        <taxon>Opitutia</taxon>
        <taxon>Puniceicoccales</taxon>
        <taxon>Pelagicoccaceae</taxon>
        <taxon>Pelagicoccus</taxon>
    </lineage>
</organism>
<feature type="signal peptide" evidence="1">
    <location>
        <begin position="1"/>
        <end position="22"/>
    </location>
</feature>
<evidence type="ECO:0000313" key="2">
    <source>
        <dbReference type="EMBL" id="MBC2605607.1"/>
    </source>
</evidence>
<sequence>MKAVIRTLFAISSFAAAHFALAGDPPPLPGGLGGLPSGLPSLPSGLGGSESKGFGEEEEQISWLSELNGFAEVRLGYRAGGATGYSEESLAEARVQIRTEKALGAALLDVSFDLLADGAVSDHGYDWETGRGVLDVRSLNLSFSPLDSVDVKLGRQVATWGVGDLVFINDLFPKDWNSFFLGRDVEYLKAPQDSVRLAFYNDIANVELLYSPRFESDRYIDGDRLAYWDTMSGGLTEESSPFAVQSPGDAFSADELHLRAQRMLGRYELAAYGYNGYWKSPAGMDYMTGESIFPELNVFGASVRGPLGKGLVSSEFGFYDSAEDPTGSDPFVRNDEFRFLLGYEQEIGNELTGSVQYYVERTRDYAASSAIADRDRDLVTVRLTKRLWQQTLTLSGFAFYSPSQNDHYARLSASWNASDEWRWDVGANLFGGDYSSFFGQFGGNDNIYLSLRRIF</sequence>
<name>A0A7X1B4S6_9BACT</name>
<accession>A0A7X1B4S6</accession>
<evidence type="ECO:0000256" key="1">
    <source>
        <dbReference type="SAM" id="SignalP"/>
    </source>
</evidence>
<dbReference type="EMBL" id="JACHVC010000006">
    <property type="protein sequence ID" value="MBC2605607.1"/>
    <property type="molecule type" value="Genomic_DNA"/>
</dbReference>
<dbReference type="AlphaFoldDB" id="A0A7X1B4S6"/>
<evidence type="ECO:0000313" key="3">
    <source>
        <dbReference type="Proteomes" id="UP000526501"/>
    </source>
</evidence>
<keyword evidence="1" id="KW-0732">Signal</keyword>
<comment type="caution">
    <text evidence="2">The sequence shown here is derived from an EMBL/GenBank/DDBJ whole genome shotgun (WGS) entry which is preliminary data.</text>
</comment>
<reference evidence="2 3" key="1">
    <citation type="submission" date="2020-07" db="EMBL/GenBank/DDBJ databases">
        <authorList>
            <person name="Feng X."/>
        </authorList>
    </citation>
    <scope>NUCLEOTIDE SEQUENCE [LARGE SCALE GENOMIC DNA]</scope>
    <source>
        <strain evidence="2 3">JCM23202</strain>
    </source>
</reference>
<dbReference type="Proteomes" id="UP000526501">
    <property type="component" value="Unassembled WGS sequence"/>
</dbReference>
<dbReference type="RefSeq" id="WP_185659477.1">
    <property type="nucleotide sequence ID" value="NZ_CAWPOO010000006.1"/>
</dbReference>
<proteinExistence type="predicted"/>